<proteinExistence type="predicted"/>
<evidence type="ECO:0000313" key="2">
    <source>
        <dbReference type="EMBL" id="QRD02476.1"/>
    </source>
</evidence>
<name>A0A7U2FC04_PHANO</name>
<reference evidence="3" key="1">
    <citation type="journal article" date="2021" name="BMC Genomics">
        <title>Chromosome-level genome assembly and manually-curated proteome of model necrotroph Parastagonospora nodorum Sn15 reveals a genome-wide trove of candidate effector homologs, and redundancy of virulence-related functions within an accessory chromosome.</title>
        <authorList>
            <person name="Bertazzoni S."/>
            <person name="Jones D.A.B."/>
            <person name="Phan H.T."/>
            <person name="Tan K.-C."/>
            <person name="Hane J.K."/>
        </authorList>
    </citation>
    <scope>NUCLEOTIDE SEQUENCE [LARGE SCALE GENOMIC DNA]</scope>
    <source>
        <strain evidence="3">SN15 / ATCC MYA-4574 / FGSC 10173)</strain>
    </source>
</reference>
<gene>
    <name evidence="2" type="ORF">JI435_418050</name>
</gene>
<dbReference type="EMBL" id="CP069035">
    <property type="protein sequence ID" value="QRD02476.1"/>
    <property type="molecule type" value="Genomic_DNA"/>
</dbReference>
<dbReference type="Proteomes" id="UP000663193">
    <property type="component" value="Chromosome 13"/>
</dbReference>
<organism evidence="2 3">
    <name type="scientific">Phaeosphaeria nodorum (strain SN15 / ATCC MYA-4574 / FGSC 10173)</name>
    <name type="common">Glume blotch fungus</name>
    <name type="synonym">Parastagonospora nodorum</name>
    <dbReference type="NCBI Taxonomy" id="321614"/>
    <lineage>
        <taxon>Eukaryota</taxon>
        <taxon>Fungi</taxon>
        <taxon>Dikarya</taxon>
        <taxon>Ascomycota</taxon>
        <taxon>Pezizomycotina</taxon>
        <taxon>Dothideomycetes</taxon>
        <taxon>Pleosporomycetidae</taxon>
        <taxon>Pleosporales</taxon>
        <taxon>Pleosporineae</taxon>
        <taxon>Phaeosphaeriaceae</taxon>
        <taxon>Parastagonospora</taxon>
    </lineage>
</organism>
<feature type="region of interest" description="Disordered" evidence="1">
    <location>
        <begin position="1"/>
        <end position="22"/>
    </location>
</feature>
<sequence length="71" mass="7949">MCCTLPQPLPETHPASYTPDQPATLHRLLRPTTPSDLEYRVLLRFTAVRENGHVGDEARSEWNHGGRKGAV</sequence>
<evidence type="ECO:0000256" key="1">
    <source>
        <dbReference type="SAM" id="MobiDB-lite"/>
    </source>
</evidence>
<keyword evidence="3" id="KW-1185">Reference proteome</keyword>
<accession>A0A7U2FC04</accession>
<dbReference type="VEuPathDB" id="FungiDB:JI435_418050"/>
<protein>
    <submittedName>
        <fullName evidence="2">Uncharacterized protein</fullName>
    </submittedName>
</protein>
<dbReference type="AlphaFoldDB" id="A0A7U2FC04"/>
<evidence type="ECO:0000313" key="3">
    <source>
        <dbReference type="Proteomes" id="UP000663193"/>
    </source>
</evidence>